<gene>
    <name evidence="2" type="ORF">NEZAVI_LOCUS2710</name>
</gene>
<dbReference type="AlphaFoldDB" id="A0A9P0H2Z7"/>
<accession>A0A9P0H2Z7</accession>
<feature type="compositionally biased region" description="Basic and acidic residues" evidence="1">
    <location>
        <begin position="35"/>
        <end position="51"/>
    </location>
</feature>
<proteinExistence type="predicted"/>
<dbReference type="Proteomes" id="UP001152798">
    <property type="component" value="Chromosome 1"/>
</dbReference>
<protein>
    <submittedName>
        <fullName evidence="2">Uncharacterized protein</fullName>
    </submittedName>
</protein>
<evidence type="ECO:0000256" key="1">
    <source>
        <dbReference type="SAM" id="MobiDB-lite"/>
    </source>
</evidence>
<evidence type="ECO:0000313" key="2">
    <source>
        <dbReference type="EMBL" id="CAH1391770.1"/>
    </source>
</evidence>
<evidence type="ECO:0000313" key="3">
    <source>
        <dbReference type="Proteomes" id="UP001152798"/>
    </source>
</evidence>
<reference evidence="2" key="1">
    <citation type="submission" date="2022-01" db="EMBL/GenBank/DDBJ databases">
        <authorList>
            <person name="King R."/>
        </authorList>
    </citation>
    <scope>NUCLEOTIDE SEQUENCE</scope>
</reference>
<feature type="region of interest" description="Disordered" evidence="1">
    <location>
        <begin position="25"/>
        <end position="51"/>
    </location>
</feature>
<sequence length="110" mass="12928">MNPNLHGSEQRHVYARCRSDCSRFESANKSLSGPERPRREADKAGPLRLGPWKDRPIHQHFSFQYIPCPKPFKILGPIWSTCLRDKWNGYKSLQVLELEKLILSYYLQQD</sequence>
<keyword evidence="3" id="KW-1185">Reference proteome</keyword>
<organism evidence="2 3">
    <name type="scientific">Nezara viridula</name>
    <name type="common">Southern green stink bug</name>
    <name type="synonym">Cimex viridulus</name>
    <dbReference type="NCBI Taxonomy" id="85310"/>
    <lineage>
        <taxon>Eukaryota</taxon>
        <taxon>Metazoa</taxon>
        <taxon>Ecdysozoa</taxon>
        <taxon>Arthropoda</taxon>
        <taxon>Hexapoda</taxon>
        <taxon>Insecta</taxon>
        <taxon>Pterygota</taxon>
        <taxon>Neoptera</taxon>
        <taxon>Paraneoptera</taxon>
        <taxon>Hemiptera</taxon>
        <taxon>Heteroptera</taxon>
        <taxon>Panheteroptera</taxon>
        <taxon>Pentatomomorpha</taxon>
        <taxon>Pentatomoidea</taxon>
        <taxon>Pentatomidae</taxon>
        <taxon>Pentatominae</taxon>
        <taxon>Nezara</taxon>
    </lineage>
</organism>
<name>A0A9P0H2Z7_NEZVI</name>
<dbReference type="EMBL" id="OV725077">
    <property type="protein sequence ID" value="CAH1391770.1"/>
    <property type="molecule type" value="Genomic_DNA"/>
</dbReference>